<comment type="caution">
    <text evidence="1">The sequence shown here is derived from an EMBL/GenBank/DDBJ whole genome shotgun (WGS) entry which is preliminary data.</text>
</comment>
<keyword evidence="2" id="KW-1185">Reference proteome</keyword>
<name>U2V2P8_9ACTN</name>
<reference evidence="1 2" key="1">
    <citation type="submission" date="2013-08" db="EMBL/GenBank/DDBJ databases">
        <authorList>
            <person name="Durkin A.S."/>
            <person name="Haft D.R."/>
            <person name="McCorrison J."/>
            <person name="Torralba M."/>
            <person name="Gillis M."/>
            <person name="Haft D.H."/>
            <person name="Methe B."/>
            <person name="Sutton G."/>
            <person name="Nelson K.E."/>
        </authorList>
    </citation>
    <scope>NUCLEOTIDE SEQUENCE [LARGE SCALE GENOMIC DNA]</scope>
    <source>
        <strain evidence="1 2">F0195</strain>
    </source>
</reference>
<dbReference type="Proteomes" id="UP000016638">
    <property type="component" value="Unassembled WGS sequence"/>
</dbReference>
<sequence length="102" mass="9733">MTDKMVTVGTNDGLDAGASSDVSGAARAVLGTRGALSDAISGVRGSCEGVAARACLGFADSAYAELGRPGGSASSLSGAVAGANATLHEADDASASGWRGVD</sequence>
<dbReference type="EMBL" id="AWEZ01000023">
    <property type="protein sequence ID" value="ERL09632.1"/>
    <property type="molecule type" value="Genomic_DNA"/>
</dbReference>
<dbReference type="AlphaFoldDB" id="U2V2P8"/>
<dbReference type="STRING" id="1125712.HMPREF1316_2483"/>
<organism evidence="1 2">
    <name type="scientific">Olsenella profusa F0195</name>
    <dbReference type="NCBI Taxonomy" id="1125712"/>
    <lineage>
        <taxon>Bacteria</taxon>
        <taxon>Bacillati</taxon>
        <taxon>Actinomycetota</taxon>
        <taxon>Coriobacteriia</taxon>
        <taxon>Coriobacteriales</taxon>
        <taxon>Atopobiaceae</taxon>
        <taxon>Olsenella</taxon>
    </lineage>
</organism>
<accession>U2V2P8</accession>
<protein>
    <submittedName>
        <fullName evidence="1">Uncharacterized protein</fullName>
    </submittedName>
</protein>
<evidence type="ECO:0000313" key="1">
    <source>
        <dbReference type="EMBL" id="ERL09632.1"/>
    </source>
</evidence>
<dbReference type="RefSeq" id="WP_021725499.1">
    <property type="nucleotide sequence ID" value="NZ_AWEZ01000023.1"/>
</dbReference>
<dbReference type="PATRIC" id="fig|1125712.3.peg.661"/>
<gene>
    <name evidence="1" type="ORF">HMPREF1316_2483</name>
</gene>
<proteinExistence type="predicted"/>
<evidence type="ECO:0000313" key="2">
    <source>
        <dbReference type="Proteomes" id="UP000016638"/>
    </source>
</evidence>